<sequence>MVDGTDKKKEAKKKLYRKHHLIFTSKDLYDGFNLLIFMAQYEDDIIIDDTIIEYTGNFFIYHIKCSYNLPLNLDICKNQNGTVIDVFFTKGVEAIEASDIF</sequence>
<keyword evidence="2" id="KW-1185">Reference proteome</keyword>
<dbReference type="Proteomes" id="UP000228552">
    <property type="component" value="Chromosome"/>
</dbReference>
<proteinExistence type="predicted"/>
<evidence type="ECO:0000313" key="2">
    <source>
        <dbReference type="Proteomes" id="UP000228552"/>
    </source>
</evidence>
<protein>
    <submittedName>
        <fullName evidence="1">Uncharacterized protein</fullName>
    </submittedName>
</protein>
<accession>A0AAD0F171</accession>
<reference evidence="1 2" key="1">
    <citation type="submission" date="2017-11" db="EMBL/GenBank/DDBJ databases">
        <title>Genome sequencing of Fusobacterium periodonticum KCOM 1263.</title>
        <authorList>
            <person name="Kook J.-K."/>
            <person name="Park S.-N."/>
            <person name="Lim Y.K."/>
        </authorList>
    </citation>
    <scope>NUCLEOTIDE SEQUENCE [LARGE SCALE GENOMIC DNA]</scope>
    <source>
        <strain evidence="1 2">KCOM 1263</strain>
    </source>
</reference>
<dbReference type="EMBL" id="CP024700">
    <property type="protein sequence ID" value="ATV61415.1"/>
    <property type="molecule type" value="Genomic_DNA"/>
</dbReference>
<dbReference type="RefSeq" id="WP_099987453.1">
    <property type="nucleotide sequence ID" value="NZ_CP024700.1"/>
</dbReference>
<name>A0AAD0F171_9FUSO</name>
<gene>
    <name evidence="1" type="ORF">CTM74_06030</name>
</gene>
<organism evidence="1 2">
    <name type="scientific">Fusobacterium pseudoperiodonticum</name>
    <dbReference type="NCBI Taxonomy" id="2663009"/>
    <lineage>
        <taxon>Bacteria</taxon>
        <taxon>Fusobacteriati</taxon>
        <taxon>Fusobacteriota</taxon>
        <taxon>Fusobacteriia</taxon>
        <taxon>Fusobacteriales</taxon>
        <taxon>Fusobacteriaceae</taxon>
        <taxon>Fusobacterium</taxon>
    </lineage>
</organism>
<evidence type="ECO:0000313" key="1">
    <source>
        <dbReference type="EMBL" id="ATV61415.1"/>
    </source>
</evidence>
<dbReference type="AlphaFoldDB" id="A0AAD0F171"/>